<feature type="coiled-coil region" evidence="1">
    <location>
        <begin position="329"/>
        <end position="357"/>
    </location>
</feature>
<feature type="region of interest" description="Disordered" evidence="2">
    <location>
        <begin position="270"/>
        <end position="290"/>
    </location>
</feature>
<feature type="chain" id="PRO_5040275468" evidence="3">
    <location>
        <begin position="23"/>
        <end position="374"/>
    </location>
</feature>
<organism evidence="4 5">
    <name type="scientific">Chironomus riparius</name>
    <dbReference type="NCBI Taxonomy" id="315576"/>
    <lineage>
        <taxon>Eukaryota</taxon>
        <taxon>Metazoa</taxon>
        <taxon>Ecdysozoa</taxon>
        <taxon>Arthropoda</taxon>
        <taxon>Hexapoda</taxon>
        <taxon>Insecta</taxon>
        <taxon>Pterygota</taxon>
        <taxon>Neoptera</taxon>
        <taxon>Endopterygota</taxon>
        <taxon>Diptera</taxon>
        <taxon>Nematocera</taxon>
        <taxon>Chironomoidea</taxon>
        <taxon>Chironomidae</taxon>
        <taxon>Chironominae</taxon>
        <taxon>Chironomus</taxon>
    </lineage>
</organism>
<evidence type="ECO:0000313" key="5">
    <source>
        <dbReference type="Proteomes" id="UP001153620"/>
    </source>
</evidence>
<reference evidence="4" key="1">
    <citation type="submission" date="2022-01" db="EMBL/GenBank/DDBJ databases">
        <authorList>
            <person name="King R."/>
        </authorList>
    </citation>
    <scope>NUCLEOTIDE SEQUENCE</scope>
</reference>
<name>A0A9N9S3U6_9DIPT</name>
<protein>
    <submittedName>
        <fullName evidence="4">Uncharacterized protein</fullName>
    </submittedName>
</protein>
<keyword evidence="1" id="KW-0175">Coiled coil</keyword>
<dbReference type="Pfam" id="PF13855">
    <property type="entry name" value="LRR_8"/>
    <property type="match status" value="1"/>
</dbReference>
<proteinExistence type="predicted"/>
<dbReference type="Proteomes" id="UP001153620">
    <property type="component" value="Chromosome 4"/>
</dbReference>
<sequence>MWKNHLLITSNIILMFINSLTSIDIECNYQVNSYTVIERIYDCRVNNNPNISSKNLNEVTSINEYHVGSRTSNDVLGIWASSKTIHYFPTGFDKFFKNIKAIYIYICGLKEIHQSDLKVFPNLVYIYLSGNAIEVIEDGIFDYNKNLEFIGLNEKNIIHIDSSALNELDKLRYFRGLNVPCIGQDAVDSKDAVKDIIDVIQKNCVSMEFILLNDRLNEIADEANPDKLLAQLEYFEVNFNNSKFMKYRPLNVKLQNLKIIEVSKTEQQKSKTKSSDIQLNDLTDNSKELDDNPNSCKICQNQFIKFALKTEERFQKIEQNLASTRHMIAINLNEKMKEVEKQLMKQLEEILEKKLDRVTDDSQKDDIDVRSGVE</sequence>
<dbReference type="OrthoDB" id="676979at2759"/>
<evidence type="ECO:0000256" key="1">
    <source>
        <dbReference type="SAM" id="Coils"/>
    </source>
</evidence>
<dbReference type="InterPro" id="IPR032675">
    <property type="entry name" value="LRR_dom_sf"/>
</dbReference>
<dbReference type="Gene3D" id="3.80.10.10">
    <property type="entry name" value="Ribonuclease Inhibitor"/>
    <property type="match status" value="1"/>
</dbReference>
<feature type="signal peptide" evidence="3">
    <location>
        <begin position="1"/>
        <end position="22"/>
    </location>
</feature>
<evidence type="ECO:0000313" key="4">
    <source>
        <dbReference type="EMBL" id="CAG9810380.1"/>
    </source>
</evidence>
<accession>A0A9N9S3U6</accession>
<keyword evidence="3" id="KW-0732">Signal</keyword>
<dbReference type="EMBL" id="OU895880">
    <property type="protein sequence ID" value="CAG9810380.1"/>
    <property type="molecule type" value="Genomic_DNA"/>
</dbReference>
<evidence type="ECO:0000256" key="2">
    <source>
        <dbReference type="SAM" id="MobiDB-lite"/>
    </source>
</evidence>
<reference evidence="4" key="2">
    <citation type="submission" date="2022-10" db="EMBL/GenBank/DDBJ databases">
        <authorList>
            <consortium name="ENA_rothamsted_submissions"/>
            <consortium name="culmorum"/>
            <person name="King R."/>
        </authorList>
    </citation>
    <scope>NUCLEOTIDE SEQUENCE</scope>
</reference>
<dbReference type="InterPro" id="IPR001611">
    <property type="entry name" value="Leu-rich_rpt"/>
</dbReference>
<dbReference type="SUPFAM" id="SSF52058">
    <property type="entry name" value="L domain-like"/>
    <property type="match status" value="1"/>
</dbReference>
<keyword evidence="5" id="KW-1185">Reference proteome</keyword>
<gene>
    <name evidence="4" type="ORF">CHIRRI_LOCUS13194</name>
</gene>
<evidence type="ECO:0000256" key="3">
    <source>
        <dbReference type="SAM" id="SignalP"/>
    </source>
</evidence>
<dbReference type="AlphaFoldDB" id="A0A9N9S3U6"/>